<evidence type="ECO:0000313" key="1">
    <source>
        <dbReference type="EMBL" id="MBW91670.1"/>
    </source>
</evidence>
<name>A0A2P2JDW6_RHIMU</name>
<dbReference type="EMBL" id="GGEC01011187">
    <property type="protein sequence ID" value="MBW91670.1"/>
    <property type="molecule type" value="Transcribed_RNA"/>
</dbReference>
<dbReference type="AlphaFoldDB" id="A0A2P2JDW6"/>
<proteinExistence type="predicted"/>
<organism evidence="1">
    <name type="scientific">Rhizophora mucronata</name>
    <name type="common">Asiatic mangrove</name>
    <dbReference type="NCBI Taxonomy" id="61149"/>
    <lineage>
        <taxon>Eukaryota</taxon>
        <taxon>Viridiplantae</taxon>
        <taxon>Streptophyta</taxon>
        <taxon>Embryophyta</taxon>
        <taxon>Tracheophyta</taxon>
        <taxon>Spermatophyta</taxon>
        <taxon>Magnoliopsida</taxon>
        <taxon>eudicotyledons</taxon>
        <taxon>Gunneridae</taxon>
        <taxon>Pentapetalae</taxon>
        <taxon>rosids</taxon>
        <taxon>fabids</taxon>
        <taxon>Malpighiales</taxon>
        <taxon>Rhizophoraceae</taxon>
        <taxon>Rhizophora</taxon>
    </lineage>
</organism>
<reference evidence="1" key="1">
    <citation type="submission" date="2018-02" db="EMBL/GenBank/DDBJ databases">
        <title>Rhizophora mucronata_Transcriptome.</title>
        <authorList>
            <person name="Meera S.P."/>
            <person name="Sreeshan A."/>
            <person name="Augustine A."/>
        </authorList>
    </citation>
    <scope>NUCLEOTIDE SEQUENCE</scope>
    <source>
        <tissue evidence="1">Leaf</tissue>
    </source>
</reference>
<protein>
    <submittedName>
        <fullName evidence="1">Uncharacterized protein</fullName>
    </submittedName>
</protein>
<accession>A0A2P2JDW6</accession>
<sequence>MEDLHYLVLKNKKKIKAKITITEAYASAHQTNWRVDRCTPLPNCSPKISFDEKTHLTSGQFCI</sequence>